<accession>A0AAE1L9C4</accession>
<feature type="compositionally biased region" description="Low complexity" evidence="1">
    <location>
        <begin position="184"/>
        <end position="199"/>
    </location>
</feature>
<keyword evidence="2" id="KW-0808">Transferase</keyword>
<proteinExistence type="predicted"/>
<keyword evidence="2" id="KW-0548">Nucleotidyltransferase</keyword>
<feature type="compositionally biased region" description="Basic residues" evidence="1">
    <location>
        <begin position="67"/>
        <end position="87"/>
    </location>
</feature>
<dbReference type="EMBL" id="JAHWGI010000180">
    <property type="protein sequence ID" value="KAK3910579.1"/>
    <property type="molecule type" value="Genomic_DNA"/>
</dbReference>
<dbReference type="AlphaFoldDB" id="A0AAE1L9C4"/>
<protein>
    <submittedName>
        <fullName evidence="2">Bifunctional glutamine synthetase adenylyltransferase/adenylyl-removing enzyme</fullName>
    </submittedName>
</protein>
<feature type="region of interest" description="Disordered" evidence="1">
    <location>
        <begin position="59"/>
        <end position="92"/>
    </location>
</feature>
<gene>
    <name evidence="2" type="ORF">KUF71_020393</name>
</gene>
<evidence type="ECO:0000313" key="2">
    <source>
        <dbReference type="EMBL" id="KAK3910579.1"/>
    </source>
</evidence>
<keyword evidence="3" id="KW-1185">Reference proteome</keyword>
<evidence type="ECO:0000256" key="1">
    <source>
        <dbReference type="SAM" id="MobiDB-lite"/>
    </source>
</evidence>
<reference evidence="2" key="1">
    <citation type="submission" date="2021-07" db="EMBL/GenBank/DDBJ databases">
        <authorList>
            <person name="Catto M.A."/>
            <person name="Jacobson A."/>
            <person name="Kennedy G."/>
            <person name="Labadie P."/>
            <person name="Hunt B.G."/>
            <person name="Srinivasan R."/>
        </authorList>
    </citation>
    <scope>NUCLEOTIDE SEQUENCE</scope>
    <source>
        <strain evidence="2">PL_HMW_Pooled</strain>
        <tissue evidence="2">Head</tissue>
    </source>
</reference>
<dbReference type="Proteomes" id="UP001219518">
    <property type="component" value="Unassembled WGS sequence"/>
</dbReference>
<organism evidence="2 3">
    <name type="scientific">Frankliniella fusca</name>
    <dbReference type="NCBI Taxonomy" id="407009"/>
    <lineage>
        <taxon>Eukaryota</taxon>
        <taxon>Metazoa</taxon>
        <taxon>Ecdysozoa</taxon>
        <taxon>Arthropoda</taxon>
        <taxon>Hexapoda</taxon>
        <taxon>Insecta</taxon>
        <taxon>Pterygota</taxon>
        <taxon>Neoptera</taxon>
        <taxon>Paraneoptera</taxon>
        <taxon>Thysanoptera</taxon>
        <taxon>Terebrantia</taxon>
        <taxon>Thripoidea</taxon>
        <taxon>Thripidae</taxon>
        <taxon>Frankliniella</taxon>
    </lineage>
</organism>
<dbReference type="GO" id="GO:0016779">
    <property type="term" value="F:nucleotidyltransferase activity"/>
    <property type="evidence" value="ECO:0007669"/>
    <property type="project" value="UniProtKB-KW"/>
</dbReference>
<feature type="region of interest" description="Disordered" evidence="1">
    <location>
        <begin position="174"/>
        <end position="201"/>
    </location>
</feature>
<evidence type="ECO:0000313" key="3">
    <source>
        <dbReference type="Proteomes" id="UP001219518"/>
    </source>
</evidence>
<feature type="non-terminal residue" evidence="2">
    <location>
        <position position="1"/>
    </location>
</feature>
<sequence>LTGKNRTNYRGNFWQCSACVRAFASVHVPLPLRTCIYSSRCLHQRSARLREAPSLGLGRDRQVQHKDTRHYRARGRAARRRSRRRGRAASGGGGLTETEFIIPAACLSSGRGRRGGVGRDYLLGGCCPFAWLGAKSAKDMRVHFRFCGPDPTPRVAVVASGNGTALSAIHSGFWEGPEGGGGRPSRAAAGRAPAPRDGPQMVRGRRVGVVVPCPTGRFLD</sequence>
<name>A0AAE1L9C4_9NEOP</name>
<reference evidence="2" key="2">
    <citation type="journal article" date="2023" name="BMC Genomics">
        <title>Pest status, molecular evolution, and epigenetic factors derived from the genome assembly of Frankliniella fusca, a thysanopteran phytovirus vector.</title>
        <authorList>
            <person name="Catto M.A."/>
            <person name="Labadie P.E."/>
            <person name="Jacobson A.L."/>
            <person name="Kennedy G.G."/>
            <person name="Srinivasan R."/>
            <person name="Hunt B.G."/>
        </authorList>
    </citation>
    <scope>NUCLEOTIDE SEQUENCE</scope>
    <source>
        <strain evidence="2">PL_HMW_Pooled</strain>
    </source>
</reference>
<comment type="caution">
    <text evidence="2">The sequence shown here is derived from an EMBL/GenBank/DDBJ whole genome shotgun (WGS) entry which is preliminary data.</text>
</comment>